<evidence type="ECO:0000256" key="3">
    <source>
        <dbReference type="ARBA" id="ARBA00023125"/>
    </source>
</evidence>
<evidence type="ECO:0000259" key="7">
    <source>
        <dbReference type="PROSITE" id="PS50048"/>
    </source>
</evidence>
<name>A0A1B8GEF3_9PEZI</name>
<dbReference type="GO" id="GO:0008270">
    <property type="term" value="F:zinc ion binding"/>
    <property type="evidence" value="ECO:0007669"/>
    <property type="project" value="InterPro"/>
</dbReference>
<sequence length="683" mass="76009">MSKHSFHDAHGEMANYSASRPQEASLSPSLTRISAPPLMAGGVETFRRTFGDSKPPDISRKVSACAACRKQKIKCHMRNSEPPCIRCRKRGLPCTINRSLQMLLESDEVWKDRLGLKMQRMEAAMKMLAEKLAMPELLLFVEDENGDLIDQETTGDDRGGISAPINFVNIGNKSKNGLAAKSPDITPASVPASCLPEITERSSTGILTADTGTEMDLVTRGIVSIREADDLFNMYHDQLDHYVYRIIPNHSTLASVRKGSPLLTAAICTVSSLHHRPLRPLFNCCYKEFVRLCAINAFSRKNTLDDIRALCIGAFWLDEVSWILVGMAVRIAAEKQLHRAFMHITENDPTYYLQARLYYLVYVCDHHFSIPYGRTPMTGEYEAIHSTSSLLGFADATEDDARLISQVDLWSTASRIFLTFGTNISLPIPTNTISQLRRFNITLDTWRADWNERFVHNNHVGNYPRKGVGLHYHFLKLYLCSHAFRGVRKAPNTLQALSPELREIAEMAVASATYILRTVNADVEWQGYLNGLPLYFDTMIAFAAVFLIKTATEYSGTVKVDTAELLALVEENMLVLQEVGRGMSENHLVARIGEAIKLLIERLKTAGEMSLGEDKAPDGGVGDTAVQALYMQDCAMADEFDWVNGTFTGSALQGYDLLSPHNMPSGFEDWTFGVGDQGSGVPR</sequence>
<evidence type="ECO:0000256" key="1">
    <source>
        <dbReference type="ARBA" id="ARBA00004123"/>
    </source>
</evidence>
<organism evidence="8 9">
    <name type="scientific">Pseudogymnoascus verrucosus</name>
    <dbReference type="NCBI Taxonomy" id="342668"/>
    <lineage>
        <taxon>Eukaryota</taxon>
        <taxon>Fungi</taxon>
        <taxon>Dikarya</taxon>
        <taxon>Ascomycota</taxon>
        <taxon>Pezizomycotina</taxon>
        <taxon>Leotiomycetes</taxon>
        <taxon>Thelebolales</taxon>
        <taxon>Thelebolaceae</taxon>
        <taxon>Pseudogymnoascus</taxon>
    </lineage>
</organism>
<dbReference type="InterPro" id="IPR036864">
    <property type="entry name" value="Zn2-C6_fun-type_DNA-bd_sf"/>
</dbReference>
<evidence type="ECO:0000256" key="6">
    <source>
        <dbReference type="SAM" id="MobiDB-lite"/>
    </source>
</evidence>
<dbReference type="PANTHER" id="PTHR31845">
    <property type="entry name" value="FINGER DOMAIN PROTEIN, PUTATIVE-RELATED"/>
    <property type="match status" value="1"/>
</dbReference>
<dbReference type="RefSeq" id="XP_018127937.2">
    <property type="nucleotide sequence ID" value="XM_018276409.2"/>
</dbReference>
<dbReference type="CDD" id="cd00067">
    <property type="entry name" value="GAL4"/>
    <property type="match status" value="1"/>
</dbReference>
<dbReference type="GO" id="GO:0000981">
    <property type="term" value="F:DNA-binding transcription factor activity, RNA polymerase II-specific"/>
    <property type="evidence" value="ECO:0007669"/>
    <property type="project" value="InterPro"/>
</dbReference>
<reference evidence="9" key="2">
    <citation type="journal article" date="2018" name="Nat. Commun.">
        <title>Extreme sensitivity to ultraviolet light in the fungal pathogen causing white-nose syndrome of bats.</title>
        <authorList>
            <person name="Palmer J.M."/>
            <person name="Drees K.P."/>
            <person name="Foster J.T."/>
            <person name="Lindner D.L."/>
        </authorList>
    </citation>
    <scope>NUCLEOTIDE SEQUENCE [LARGE SCALE GENOMIC DNA]</scope>
    <source>
        <strain evidence="9">UAMH 10579</strain>
    </source>
</reference>
<reference evidence="8 9" key="1">
    <citation type="submission" date="2016-03" db="EMBL/GenBank/DDBJ databases">
        <title>Comparative genomics of Pseudogymnoascus destructans, the fungus causing white-nose syndrome of bats.</title>
        <authorList>
            <person name="Palmer J.M."/>
            <person name="Drees K.P."/>
            <person name="Foster J.T."/>
            <person name="Lindner D.L."/>
        </authorList>
    </citation>
    <scope>NUCLEOTIDE SEQUENCE [LARGE SCALE GENOMIC DNA]</scope>
    <source>
        <strain evidence="8 9">UAMH 10579</strain>
    </source>
</reference>
<protein>
    <recommendedName>
        <fullName evidence="7">Zn(2)-C6 fungal-type domain-containing protein</fullName>
    </recommendedName>
</protein>
<accession>A0A1B8GEF3</accession>
<keyword evidence="5" id="KW-0539">Nucleus</keyword>
<dbReference type="InterPro" id="IPR051089">
    <property type="entry name" value="prtT"/>
</dbReference>
<dbReference type="SUPFAM" id="SSF57701">
    <property type="entry name" value="Zn2/Cys6 DNA-binding domain"/>
    <property type="match status" value="1"/>
</dbReference>
<evidence type="ECO:0000256" key="4">
    <source>
        <dbReference type="ARBA" id="ARBA00023163"/>
    </source>
</evidence>
<keyword evidence="9" id="KW-1185">Reference proteome</keyword>
<dbReference type="SMART" id="SM00066">
    <property type="entry name" value="GAL4"/>
    <property type="match status" value="1"/>
</dbReference>
<dbReference type="EMBL" id="KV460246">
    <property type="protein sequence ID" value="OBT94204.2"/>
    <property type="molecule type" value="Genomic_DNA"/>
</dbReference>
<feature type="compositionally biased region" description="Basic and acidic residues" evidence="6">
    <location>
        <begin position="1"/>
        <end position="11"/>
    </location>
</feature>
<dbReference type="PROSITE" id="PS50048">
    <property type="entry name" value="ZN2_CY6_FUNGAL_2"/>
    <property type="match status" value="1"/>
</dbReference>
<evidence type="ECO:0000313" key="9">
    <source>
        <dbReference type="Proteomes" id="UP000091956"/>
    </source>
</evidence>
<dbReference type="GO" id="GO:0000976">
    <property type="term" value="F:transcription cis-regulatory region binding"/>
    <property type="evidence" value="ECO:0007669"/>
    <property type="project" value="TreeGrafter"/>
</dbReference>
<dbReference type="InterPro" id="IPR001138">
    <property type="entry name" value="Zn2Cys6_DnaBD"/>
</dbReference>
<dbReference type="CDD" id="cd12148">
    <property type="entry name" value="fungal_TF_MHR"/>
    <property type="match status" value="1"/>
</dbReference>
<feature type="region of interest" description="Disordered" evidence="6">
    <location>
        <begin position="1"/>
        <end position="33"/>
    </location>
</feature>
<dbReference type="AlphaFoldDB" id="A0A1B8GEF3"/>
<dbReference type="Pfam" id="PF00172">
    <property type="entry name" value="Zn_clus"/>
    <property type="match status" value="1"/>
</dbReference>
<dbReference type="Proteomes" id="UP000091956">
    <property type="component" value="Unassembled WGS sequence"/>
</dbReference>
<gene>
    <name evidence="8" type="ORF">VE01_06972</name>
</gene>
<comment type="subcellular location">
    <subcellularLocation>
        <location evidence="1">Nucleus</location>
    </subcellularLocation>
</comment>
<evidence type="ECO:0000256" key="5">
    <source>
        <dbReference type="ARBA" id="ARBA00023242"/>
    </source>
</evidence>
<keyword evidence="3" id="KW-0238">DNA-binding</keyword>
<keyword evidence="2" id="KW-0805">Transcription regulation</keyword>
<dbReference type="Gene3D" id="4.10.240.10">
    <property type="entry name" value="Zn(2)-C6 fungal-type DNA-binding domain"/>
    <property type="match status" value="1"/>
</dbReference>
<dbReference type="GO" id="GO:0005634">
    <property type="term" value="C:nucleus"/>
    <property type="evidence" value="ECO:0007669"/>
    <property type="project" value="UniProtKB-SubCell"/>
</dbReference>
<evidence type="ECO:0000256" key="2">
    <source>
        <dbReference type="ARBA" id="ARBA00023015"/>
    </source>
</evidence>
<feature type="compositionally biased region" description="Polar residues" evidence="6">
    <location>
        <begin position="16"/>
        <end position="32"/>
    </location>
</feature>
<dbReference type="PROSITE" id="PS00463">
    <property type="entry name" value="ZN2_CY6_FUNGAL_1"/>
    <property type="match status" value="1"/>
</dbReference>
<feature type="domain" description="Zn(2)-C6 fungal-type" evidence="7">
    <location>
        <begin position="64"/>
        <end position="96"/>
    </location>
</feature>
<keyword evidence="4" id="KW-0804">Transcription</keyword>
<evidence type="ECO:0000313" key="8">
    <source>
        <dbReference type="EMBL" id="OBT94204.2"/>
    </source>
</evidence>
<proteinExistence type="predicted"/>
<dbReference type="PANTHER" id="PTHR31845:SF17">
    <property type="entry name" value="ZN(II)2CYS6 TRANSCRIPTION FACTOR (EUROFUNG)"/>
    <property type="match status" value="1"/>
</dbReference>
<dbReference type="GeneID" id="28840358"/>